<evidence type="ECO:0000256" key="1">
    <source>
        <dbReference type="SAM" id="MobiDB-lite"/>
    </source>
</evidence>
<comment type="caution">
    <text evidence="3">The sequence shown here is derived from an EMBL/GenBank/DDBJ whole genome shotgun (WGS) entry which is preliminary data.</text>
</comment>
<accession>A0AA41QEU2</accession>
<evidence type="ECO:0000313" key="3">
    <source>
        <dbReference type="EMBL" id="MCF4120789.1"/>
    </source>
</evidence>
<protein>
    <submittedName>
        <fullName evidence="3">M23 family metallopeptidase</fullName>
    </submittedName>
</protein>
<dbReference type="Pfam" id="PF01551">
    <property type="entry name" value="Peptidase_M23"/>
    <property type="match status" value="1"/>
</dbReference>
<dbReference type="RefSeq" id="WP_236088564.1">
    <property type="nucleotide sequence ID" value="NZ_JAKGSG010000024.1"/>
</dbReference>
<proteinExistence type="predicted"/>
<dbReference type="PANTHER" id="PTHR21666:SF270">
    <property type="entry name" value="MUREIN HYDROLASE ACTIVATOR ENVC"/>
    <property type="match status" value="1"/>
</dbReference>
<dbReference type="GO" id="GO:0004222">
    <property type="term" value="F:metalloendopeptidase activity"/>
    <property type="evidence" value="ECO:0007669"/>
    <property type="project" value="TreeGrafter"/>
</dbReference>
<name>A0AA41QEU2_9MICO</name>
<dbReference type="Proteomes" id="UP001165405">
    <property type="component" value="Unassembled WGS sequence"/>
</dbReference>
<dbReference type="PANTHER" id="PTHR21666">
    <property type="entry name" value="PEPTIDASE-RELATED"/>
    <property type="match status" value="1"/>
</dbReference>
<dbReference type="InterPro" id="IPR016047">
    <property type="entry name" value="M23ase_b-sheet_dom"/>
</dbReference>
<dbReference type="InterPro" id="IPR011055">
    <property type="entry name" value="Dup_hybrid_motif"/>
</dbReference>
<evidence type="ECO:0000259" key="2">
    <source>
        <dbReference type="Pfam" id="PF01551"/>
    </source>
</evidence>
<dbReference type="Gene3D" id="2.70.70.10">
    <property type="entry name" value="Glucose Permease (Domain IIA)"/>
    <property type="match status" value="1"/>
</dbReference>
<keyword evidence="4" id="KW-1185">Reference proteome</keyword>
<organism evidence="3 4">
    <name type="scientific">Antribacter soli</name>
    <dbReference type="NCBI Taxonomy" id="2910976"/>
    <lineage>
        <taxon>Bacteria</taxon>
        <taxon>Bacillati</taxon>
        <taxon>Actinomycetota</taxon>
        <taxon>Actinomycetes</taxon>
        <taxon>Micrococcales</taxon>
        <taxon>Promicromonosporaceae</taxon>
        <taxon>Antribacter</taxon>
    </lineage>
</organism>
<dbReference type="SUPFAM" id="SSF51261">
    <property type="entry name" value="Duplicated hybrid motif"/>
    <property type="match status" value="1"/>
</dbReference>
<reference evidence="3" key="1">
    <citation type="submission" date="2022-01" db="EMBL/GenBank/DDBJ databases">
        <title>Antribacter sp. nov., isolated from Guizhou of China.</title>
        <authorList>
            <person name="Chengliang C."/>
            <person name="Ya Z."/>
        </authorList>
    </citation>
    <scope>NUCLEOTIDE SEQUENCE</scope>
    <source>
        <strain evidence="3">KLBMP 9083</strain>
    </source>
</reference>
<feature type="domain" description="M23ase beta-sheet core" evidence="2">
    <location>
        <begin position="151"/>
        <end position="210"/>
    </location>
</feature>
<dbReference type="InterPro" id="IPR050570">
    <property type="entry name" value="Cell_wall_metabolism_enzyme"/>
</dbReference>
<feature type="region of interest" description="Disordered" evidence="1">
    <location>
        <begin position="236"/>
        <end position="256"/>
    </location>
</feature>
<dbReference type="CDD" id="cd12797">
    <property type="entry name" value="M23_peptidase"/>
    <property type="match status" value="1"/>
</dbReference>
<sequence length="256" mass="28305">MRGERDTERHDELARIVEAMRAADLYRPDPGRAPVVLSLPFRGTWLARNTPARRVPSHGTHLLGQTYAIDFTAVDERRRTSAVRDWRTLLAAEPAQRFYAFGAPILAPAAGRVVAAHDGEPDHLARRSPATALPYLLTQGARLRQGLDAIVGNHLILELDQDGPYVAMAHLRAGSLRVRPGDQVTLGQEVAQCGNSGNSTQPHVHIQVMDSPDLLTGRGLPMAFRGYRAWRHGTDQHRDVTQGVPDHRETVETLPR</sequence>
<dbReference type="EMBL" id="JAKGSG010000024">
    <property type="protein sequence ID" value="MCF4120789.1"/>
    <property type="molecule type" value="Genomic_DNA"/>
</dbReference>
<gene>
    <name evidence="3" type="ORF">L1785_07340</name>
</gene>
<dbReference type="AlphaFoldDB" id="A0AA41QEU2"/>
<evidence type="ECO:0000313" key="4">
    <source>
        <dbReference type="Proteomes" id="UP001165405"/>
    </source>
</evidence>